<organism evidence="2">
    <name type="scientific">viral metagenome</name>
    <dbReference type="NCBI Taxonomy" id="1070528"/>
    <lineage>
        <taxon>unclassified sequences</taxon>
        <taxon>metagenomes</taxon>
        <taxon>organismal metagenomes</taxon>
    </lineage>
</organism>
<proteinExistence type="predicted"/>
<reference evidence="2" key="1">
    <citation type="journal article" date="2020" name="Nature">
        <title>Giant virus diversity and host interactions through global metagenomics.</title>
        <authorList>
            <person name="Schulz F."/>
            <person name="Roux S."/>
            <person name="Paez-Espino D."/>
            <person name="Jungbluth S."/>
            <person name="Walsh D.A."/>
            <person name="Denef V.J."/>
            <person name="McMahon K.D."/>
            <person name="Konstantinidis K.T."/>
            <person name="Eloe-Fadrosh E.A."/>
            <person name="Kyrpides N.C."/>
            <person name="Woyke T."/>
        </authorList>
    </citation>
    <scope>NUCLEOTIDE SEQUENCE</scope>
    <source>
        <strain evidence="2">GVMAG-M-3300010157-4</strain>
    </source>
</reference>
<sequence>MIDGNDEDIFVIDGVRRIIKPMIFRDVNIEERAVAWPGALNGNTRMGCSINVLRFLDTIDDETANTSLLDPEIVHPQEGTSIETIITYFNNIFELQNSNRICIKFTINIPIKQKLTETFNHFNNMLEPHMCIIVRYGRAASDLRPRKANGGLFSAGHYVIVGKRQDGTLTTVDPQNSISRDYDPATGVSNTFWQAWSDTNKYIDISILCVYNPDIVGGSLKNAKKSGAYVVPKNIMKQFEKALINSVSCSLSEKSNIAMPIKNTQRYKKQSNISRGGRRRRRQNKTHVKLKIGAGTKLNP</sequence>
<dbReference type="EMBL" id="MN739080">
    <property type="protein sequence ID" value="QHS87330.1"/>
    <property type="molecule type" value="Genomic_DNA"/>
</dbReference>
<protein>
    <submittedName>
        <fullName evidence="2">Uncharacterized protein</fullName>
    </submittedName>
</protein>
<evidence type="ECO:0000256" key="1">
    <source>
        <dbReference type="SAM" id="MobiDB-lite"/>
    </source>
</evidence>
<evidence type="ECO:0000313" key="2">
    <source>
        <dbReference type="EMBL" id="QHS87330.1"/>
    </source>
</evidence>
<feature type="compositionally biased region" description="Basic residues" evidence="1">
    <location>
        <begin position="276"/>
        <end position="290"/>
    </location>
</feature>
<name>A0A6C0B5J5_9ZZZZ</name>
<dbReference type="AlphaFoldDB" id="A0A6C0B5J5"/>
<feature type="region of interest" description="Disordered" evidence="1">
    <location>
        <begin position="267"/>
        <end position="300"/>
    </location>
</feature>
<accession>A0A6C0B5J5</accession>